<dbReference type="InterPro" id="IPR011032">
    <property type="entry name" value="GroES-like_sf"/>
</dbReference>
<dbReference type="Pfam" id="PF00107">
    <property type="entry name" value="ADH_zinc_N"/>
    <property type="match status" value="1"/>
</dbReference>
<accession>A0A133V5A1</accession>
<comment type="similarity">
    <text evidence="2">Belongs to the zinc-containing alcohol dehydrogenase family.</text>
</comment>
<evidence type="ECO:0000259" key="6">
    <source>
        <dbReference type="Pfam" id="PF00107"/>
    </source>
</evidence>
<dbReference type="Gene3D" id="3.40.50.720">
    <property type="entry name" value="NAD(P)-binding Rossmann-like Domain"/>
    <property type="match status" value="1"/>
</dbReference>
<dbReference type="PATRIC" id="fig|1698271.3.peg.1127"/>
<dbReference type="GO" id="GO:0046872">
    <property type="term" value="F:metal ion binding"/>
    <property type="evidence" value="ECO:0007669"/>
    <property type="project" value="UniProtKB-KW"/>
</dbReference>
<dbReference type="Proteomes" id="UP000070344">
    <property type="component" value="Unassembled WGS sequence"/>
</dbReference>
<evidence type="ECO:0000256" key="3">
    <source>
        <dbReference type="ARBA" id="ARBA00022723"/>
    </source>
</evidence>
<protein>
    <submittedName>
        <fullName evidence="7">Alcohol dehydrogenase</fullName>
    </submittedName>
</protein>
<dbReference type="InterPro" id="IPR036291">
    <property type="entry name" value="NAD(P)-bd_dom_sf"/>
</dbReference>
<reference evidence="7 8" key="1">
    <citation type="journal article" date="2016" name="Sci. Rep.">
        <title>Metabolic traits of an uncultured archaeal lineage -MSBL1- from brine pools of the Red Sea.</title>
        <authorList>
            <person name="Mwirichia R."/>
            <person name="Alam I."/>
            <person name="Rashid M."/>
            <person name="Vinu M."/>
            <person name="Ba-Alawi W."/>
            <person name="Anthony Kamau A."/>
            <person name="Kamanda Ngugi D."/>
            <person name="Goker M."/>
            <person name="Klenk H.P."/>
            <person name="Bajic V."/>
            <person name="Stingl U."/>
        </authorList>
    </citation>
    <scope>NUCLEOTIDE SEQUENCE [LARGE SCALE GENOMIC DNA]</scope>
    <source>
        <strain evidence="7">SCGC-AAA259O05</strain>
    </source>
</reference>
<comment type="cofactor">
    <cofactor evidence="1">
        <name>Zn(2+)</name>
        <dbReference type="ChEBI" id="CHEBI:29105"/>
    </cofactor>
</comment>
<dbReference type="Gene3D" id="3.90.180.10">
    <property type="entry name" value="Medium-chain alcohol dehydrogenases, catalytic domain"/>
    <property type="match status" value="2"/>
</dbReference>
<evidence type="ECO:0000256" key="1">
    <source>
        <dbReference type="ARBA" id="ARBA00001947"/>
    </source>
</evidence>
<name>A0A133V5A1_9EURY</name>
<keyword evidence="4" id="KW-0862">Zinc</keyword>
<gene>
    <name evidence="7" type="ORF">AKJ41_00800</name>
</gene>
<evidence type="ECO:0000313" key="7">
    <source>
        <dbReference type="EMBL" id="KXB01624.1"/>
    </source>
</evidence>
<evidence type="ECO:0000313" key="8">
    <source>
        <dbReference type="Proteomes" id="UP000070344"/>
    </source>
</evidence>
<dbReference type="InterPro" id="IPR013149">
    <property type="entry name" value="ADH-like_C"/>
</dbReference>
<dbReference type="PANTHER" id="PTHR43350:SF19">
    <property type="entry name" value="D-GULOSIDE 3-DEHYDROGENASE"/>
    <property type="match status" value="1"/>
</dbReference>
<keyword evidence="8" id="KW-1185">Reference proteome</keyword>
<feature type="domain" description="Alcohol dehydrogenase-like C-terminal" evidence="6">
    <location>
        <begin position="148"/>
        <end position="261"/>
    </location>
</feature>
<dbReference type="GO" id="GO:0016491">
    <property type="term" value="F:oxidoreductase activity"/>
    <property type="evidence" value="ECO:0007669"/>
    <property type="project" value="UniProtKB-KW"/>
</dbReference>
<evidence type="ECO:0000256" key="5">
    <source>
        <dbReference type="ARBA" id="ARBA00023002"/>
    </source>
</evidence>
<dbReference type="SUPFAM" id="SSF50129">
    <property type="entry name" value="GroES-like"/>
    <property type="match status" value="1"/>
</dbReference>
<comment type="caution">
    <text evidence="7">The sequence shown here is derived from an EMBL/GenBank/DDBJ whole genome shotgun (WGS) entry which is preliminary data.</text>
</comment>
<dbReference type="AlphaFoldDB" id="A0A133V5A1"/>
<evidence type="ECO:0000256" key="2">
    <source>
        <dbReference type="ARBA" id="ARBA00008072"/>
    </source>
</evidence>
<proteinExistence type="inferred from homology"/>
<dbReference type="CDD" id="cd08255">
    <property type="entry name" value="2-desacetyl-2-hydroxyethyl_bacteriochlorophyllide_like"/>
    <property type="match status" value="1"/>
</dbReference>
<keyword evidence="5" id="KW-0560">Oxidoreductase</keyword>
<keyword evidence="3" id="KW-0479">Metal-binding</keyword>
<dbReference type="EMBL" id="LHXV01000006">
    <property type="protein sequence ID" value="KXB01624.1"/>
    <property type="molecule type" value="Genomic_DNA"/>
</dbReference>
<sequence>MKSKKVIFPESHNIEVREDEIDLEDVSPEEIVIKKHYSLISPGTELACLADKENWFELPGTPGYAAVGEVVEVGDHVSDVETGQIAYFFGSHSEYEKISTDRFFLATPDSLDEKLIPFVKMTTIAMTSLRVSDIELGDYVMVTGQGLVGNLAAQLAKLQGAFVITTDLSDRRVELSRNCGADLALNPNKTDLKDEIRKFTELGGVSTLIEATGIPKVAVESLELIANEGELILLGTPRGEYRDDITELLNYCHLEQKGNITFKGAHEWRLPPFHNEYVKHSMERGSKIVFKLMEQGKLNIKDLLTHVIEPEEAEEAYDGLKEKKDEYLGVLMDWT</sequence>
<dbReference type="SUPFAM" id="SSF51735">
    <property type="entry name" value="NAD(P)-binding Rossmann-fold domains"/>
    <property type="match status" value="1"/>
</dbReference>
<evidence type="ECO:0000256" key="4">
    <source>
        <dbReference type="ARBA" id="ARBA00022833"/>
    </source>
</evidence>
<organism evidence="7 8">
    <name type="scientific">candidate division MSBL1 archaeon SCGC-AAA259O05</name>
    <dbReference type="NCBI Taxonomy" id="1698271"/>
    <lineage>
        <taxon>Archaea</taxon>
        <taxon>Methanobacteriati</taxon>
        <taxon>Methanobacteriota</taxon>
        <taxon>candidate division MSBL1</taxon>
    </lineage>
</organism>
<dbReference type="PANTHER" id="PTHR43350">
    <property type="entry name" value="NAD-DEPENDENT ALCOHOL DEHYDROGENASE"/>
    <property type="match status" value="1"/>
</dbReference>